<sequence>MRLSFVAAALVALPLLAACGGGGGSDKPAEITQADVSKSLQTGGLDAKTADCSAKIFVEQGISQDGLRRMLKSDTKSGVVPDAQSAGLSKDDTDKMQAAAMKIISSCMQANH</sequence>
<evidence type="ECO:0000313" key="3">
    <source>
        <dbReference type="Proteomes" id="UP000466794"/>
    </source>
</evidence>
<dbReference type="RefSeq" id="WP_328602203.1">
    <property type="nucleotide sequence ID" value="NZ_WRPP01000004.1"/>
</dbReference>
<evidence type="ECO:0000256" key="1">
    <source>
        <dbReference type="SAM" id="SignalP"/>
    </source>
</evidence>
<dbReference type="PROSITE" id="PS51257">
    <property type="entry name" value="PROKAR_LIPOPROTEIN"/>
    <property type="match status" value="1"/>
</dbReference>
<dbReference type="EMBL" id="WRPP01000004">
    <property type="protein sequence ID" value="MVU80120.1"/>
    <property type="molecule type" value="Genomic_DNA"/>
</dbReference>
<comment type="caution">
    <text evidence="2">The sequence shown here is derived from an EMBL/GenBank/DDBJ whole genome shotgun (WGS) entry which is preliminary data.</text>
</comment>
<dbReference type="Proteomes" id="UP000466794">
    <property type="component" value="Unassembled WGS sequence"/>
</dbReference>
<keyword evidence="1" id="KW-0732">Signal</keyword>
<organism evidence="2 3">
    <name type="scientific">Nocardia terrae</name>
    <dbReference type="NCBI Taxonomy" id="2675851"/>
    <lineage>
        <taxon>Bacteria</taxon>
        <taxon>Bacillati</taxon>
        <taxon>Actinomycetota</taxon>
        <taxon>Actinomycetes</taxon>
        <taxon>Mycobacteriales</taxon>
        <taxon>Nocardiaceae</taxon>
        <taxon>Nocardia</taxon>
    </lineage>
</organism>
<dbReference type="AlphaFoldDB" id="A0A7K1V0F2"/>
<name>A0A7K1V0F2_9NOCA</name>
<reference evidence="2 3" key="1">
    <citation type="submission" date="2019-12" db="EMBL/GenBank/DDBJ databases">
        <title>Nocardia sp. nov. ET3-3 isolated from soil.</title>
        <authorList>
            <person name="Kanchanasin P."/>
            <person name="Tanasupawat S."/>
            <person name="Yuki M."/>
            <person name="Kudo T."/>
        </authorList>
    </citation>
    <scope>NUCLEOTIDE SEQUENCE [LARGE SCALE GENOMIC DNA]</scope>
    <source>
        <strain evidence="2 3">ET3-3</strain>
    </source>
</reference>
<keyword evidence="3" id="KW-1185">Reference proteome</keyword>
<feature type="chain" id="PRO_5038709167" description="DUF732 domain-containing protein" evidence="1">
    <location>
        <begin position="18"/>
        <end position="112"/>
    </location>
</feature>
<feature type="signal peptide" evidence="1">
    <location>
        <begin position="1"/>
        <end position="17"/>
    </location>
</feature>
<protein>
    <recommendedName>
        <fullName evidence="4">DUF732 domain-containing protein</fullName>
    </recommendedName>
</protein>
<gene>
    <name evidence="2" type="ORF">GPX89_23095</name>
</gene>
<evidence type="ECO:0000313" key="2">
    <source>
        <dbReference type="EMBL" id="MVU80120.1"/>
    </source>
</evidence>
<evidence type="ECO:0008006" key="4">
    <source>
        <dbReference type="Google" id="ProtNLM"/>
    </source>
</evidence>
<proteinExistence type="predicted"/>
<accession>A0A7K1V0F2</accession>